<evidence type="ECO:0000256" key="2">
    <source>
        <dbReference type="ARBA" id="ARBA00009626"/>
    </source>
</evidence>
<evidence type="ECO:0000256" key="1">
    <source>
        <dbReference type="ARBA" id="ARBA00004123"/>
    </source>
</evidence>
<keyword evidence="5 8" id="KW-0804">Transcription</keyword>
<dbReference type="GO" id="GO:0006357">
    <property type="term" value="P:regulation of transcription by RNA polymerase II"/>
    <property type="evidence" value="ECO:0007669"/>
    <property type="project" value="InterPro"/>
</dbReference>
<dbReference type="Pfam" id="PF10018">
    <property type="entry name" value="Med4"/>
    <property type="match status" value="1"/>
</dbReference>
<keyword evidence="6 8" id="KW-0539">Nucleus</keyword>
<comment type="similarity">
    <text evidence="2 8">Belongs to the Mediator complex subunit 4 family.</text>
</comment>
<dbReference type="SMR" id="A0A015MV09"/>
<gene>
    <name evidence="8" type="primary">MED4</name>
    <name evidence="10" type="ORF">RirG_085870</name>
</gene>
<proteinExistence type="inferred from homology"/>
<keyword evidence="11" id="KW-1185">Reference proteome</keyword>
<reference evidence="10 11" key="1">
    <citation type="submission" date="2014-02" db="EMBL/GenBank/DDBJ databases">
        <title>Single nucleus genome sequencing reveals high similarity among nuclei of an endomycorrhizal fungus.</title>
        <authorList>
            <person name="Lin K."/>
            <person name="Geurts R."/>
            <person name="Zhang Z."/>
            <person name="Limpens E."/>
            <person name="Saunders D.G."/>
            <person name="Mu D."/>
            <person name="Pang E."/>
            <person name="Cao H."/>
            <person name="Cha H."/>
            <person name="Lin T."/>
            <person name="Zhou Q."/>
            <person name="Shang Y."/>
            <person name="Li Y."/>
            <person name="Ivanov S."/>
            <person name="Sharma T."/>
            <person name="Velzen R.V."/>
            <person name="Ruijter N.D."/>
            <person name="Aanen D.K."/>
            <person name="Win J."/>
            <person name="Kamoun S."/>
            <person name="Bisseling T."/>
            <person name="Huang S."/>
        </authorList>
    </citation>
    <scope>NUCLEOTIDE SEQUENCE [LARGE SCALE GENOMIC DNA]</scope>
    <source>
        <strain evidence="11">DAOM197198w</strain>
    </source>
</reference>
<evidence type="ECO:0000256" key="4">
    <source>
        <dbReference type="ARBA" id="ARBA00023015"/>
    </source>
</evidence>
<feature type="compositionally biased region" description="Basic and acidic residues" evidence="9">
    <location>
        <begin position="213"/>
        <end position="222"/>
    </location>
</feature>
<dbReference type="Proteomes" id="UP000022910">
    <property type="component" value="Unassembled WGS sequence"/>
</dbReference>
<evidence type="ECO:0000256" key="6">
    <source>
        <dbReference type="ARBA" id="ARBA00023242"/>
    </source>
</evidence>
<dbReference type="GO" id="GO:0003712">
    <property type="term" value="F:transcription coregulator activity"/>
    <property type="evidence" value="ECO:0007669"/>
    <property type="project" value="InterPro"/>
</dbReference>
<comment type="subcellular location">
    <subcellularLocation>
        <location evidence="1 8">Nucleus</location>
    </subcellularLocation>
</comment>
<keyword evidence="8" id="KW-0010">Activator</keyword>
<evidence type="ECO:0000256" key="8">
    <source>
        <dbReference type="RuleBase" id="RU364141"/>
    </source>
</evidence>
<dbReference type="PANTHER" id="PTHR13208:SF2">
    <property type="entry name" value="MEDIATOR OF RNA POLYMERASE II TRANSCRIPTION SUBUNIT 4"/>
    <property type="match status" value="1"/>
</dbReference>
<organism evidence="10 11">
    <name type="scientific">Rhizophagus irregularis (strain DAOM 197198w)</name>
    <name type="common">Glomus intraradices</name>
    <dbReference type="NCBI Taxonomy" id="1432141"/>
    <lineage>
        <taxon>Eukaryota</taxon>
        <taxon>Fungi</taxon>
        <taxon>Fungi incertae sedis</taxon>
        <taxon>Mucoromycota</taxon>
        <taxon>Glomeromycotina</taxon>
        <taxon>Glomeromycetes</taxon>
        <taxon>Glomerales</taxon>
        <taxon>Glomeraceae</taxon>
        <taxon>Rhizophagus</taxon>
    </lineage>
</organism>
<evidence type="ECO:0000256" key="9">
    <source>
        <dbReference type="SAM" id="MobiDB-lite"/>
    </source>
</evidence>
<dbReference type="STRING" id="1432141.A0A015MV09"/>
<evidence type="ECO:0000313" key="11">
    <source>
        <dbReference type="Proteomes" id="UP000022910"/>
    </source>
</evidence>
<protein>
    <recommendedName>
        <fullName evidence="3 8">Mediator of RNA polymerase II transcription subunit 4</fullName>
    </recommendedName>
    <alternativeName>
        <fullName evidence="7 8">Mediator complex subunit 4</fullName>
    </alternativeName>
</protein>
<feature type="region of interest" description="Disordered" evidence="9">
    <location>
        <begin position="190"/>
        <end position="231"/>
    </location>
</feature>
<dbReference type="PANTHER" id="PTHR13208">
    <property type="entry name" value="MEDIATOR OF RNA POLYMERASE II TRANSCRIPTION SUBUNIT 4"/>
    <property type="match status" value="1"/>
</dbReference>
<evidence type="ECO:0000256" key="7">
    <source>
        <dbReference type="ARBA" id="ARBA00031257"/>
    </source>
</evidence>
<comment type="caution">
    <text evidence="10">The sequence shown here is derived from an EMBL/GenBank/DDBJ whole genome shotgun (WGS) entry which is preliminary data.</text>
</comment>
<evidence type="ECO:0000313" key="10">
    <source>
        <dbReference type="EMBL" id="EXX70603.1"/>
    </source>
</evidence>
<dbReference type="OMA" id="HITEYSE"/>
<evidence type="ECO:0000256" key="3">
    <source>
        <dbReference type="ARBA" id="ARBA00020629"/>
    </source>
</evidence>
<dbReference type="InterPro" id="IPR019258">
    <property type="entry name" value="Mediator_Med4"/>
</dbReference>
<comment type="subunit">
    <text evidence="8">Component of the Mediator complex.</text>
</comment>
<comment type="function">
    <text evidence="8">Component of the Mediator complex, a coactivator involved in the regulated transcription of nearly all RNA polymerase II-dependent genes. Mediator functions as a bridge to convey information from gene-specific regulatory proteins to the basal RNA polymerase II transcription machinery. Mediator is recruited to promoters by direct interactions with regulatory proteins and serves as a scaffold for the assembly of a functional preinitiation complex with RNA polymerase II and the general transcription factors.</text>
</comment>
<dbReference type="GO" id="GO:0070847">
    <property type="term" value="C:core mediator complex"/>
    <property type="evidence" value="ECO:0007669"/>
    <property type="project" value="TreeGrafter"/>
</dbReference>
<feature type="compositionally biased region" description="Acidic residues" evidence="9">
    <location>
        <begin position="191"/>
        <end position="212"/>
    </location>
</feature>
<sequence length="252" mass="28942">MSSFSQTSATFQEEFSNEITTPVKGYLVEYEGLIDQFFNAIASYSEGIKQINQTPIEIMKKIVALDKKLQKGLDLIEEHQKVHRKLLQMENEIDIENQALMDFALALKTGKEQLDICLEEARITKQAIRTAEESRVSAEEILDYANRLSQYTSAPPHYNPAIPSSMIAYPPYPDEPRMRMGLLFRQHADESFEDEDQSLEEEDEEDDEDEEPDRVMIDETHARSNSFGPVEIVQQTNQTDALNLDLNPDLEY</sequence>
<evidence type="ECO:0000256" key="5">
    <source>
        <dbReference type="ARBA" id="ARBA00023163"/>
    </source>
</evidence>
<dbReference type="GO" id="GO:0016592">
    <property type="term" value="C:mediator complex"/>
    <property type="evidence" value="ECO:0007669"/>
    <property type="project" value="InterPro"/>
</dbReference>
<keyword evidence="4 8" id="KW-0805">Transcription regulation</keyword>
<accession>A0A015MV09</accession>
<dbReference type="EMBL" id="JEMT01016563">
    <property type="protein sequence ID" value="EXX70603.1"/>
    <property type="molecule type" value="Genomic_DNA"/>
</dbReference>
<dbReference type="HOGENOM" id="CLU_1103254_0_0_1"/>
<dbReference type="AlphaFoldDB" id="A0A015MV09"/>
<name>A0A015MV09_RHIIW</name>
<dbReference type="OrthoDB" id="1929813at2759"/>